<proteinExistence type="predicted"/>
<organism evidence="2 3">
    <name type="scientific">Alistipes finegoldii</name>
    <dbReference type="NCBI Taxonomy" id="214856"/>
    <lineage>
        <taxon>Bacteria</taxon>
        <taxon>Pseudomonadati</taxon>
        <taxon>Bacteroidota</taxon>
        <taxon>Bacteroidia</taxon>
        <taxon>Bacteroidales</taxon>
        <taxon>Rikenellaceae</taxon>
        <taxon>Alistipes</taxon>
    </lineage>
</organism>
<evidence type="ECO:0000259" key="1">
    <source>
        <dbReference type="Pfam" id="PF18847"/>
    </source>
</evidence>
<accession>A0AA37KUB7</accession>
<dbReference type="Proteomes" id="UP001055105">
    <property type="component" value="Unassembled WGS sequence"/>
</dbReference>
<protein>
    <recommendedName>
        <fullName evidence="1">Large polyvalent protein associated domain-containing protein</fullName>
    </recommendedName>
</protein>
<name>A0AA37KUB7_9BACT</name>
<evidence type="ECO:0000313" key="3">
    <source>
        <dbReference type="Proteomes" id="UP001055105"/>
    </source>
</evidence>
<evidence type="ECO:0000313" key="2">
    <source>
        <dbReference type="EMBL" id="GKI19859.1"/>
    </source>
</evidence>
<reference evidence="2" key="1">
    <citation type="submission" date="2022-01" db="EMBL/GenBank/DDBJ databases">
        <title>Novel bile acid biosynthetic pathways are enriched in the microbiome of centenarians.</title>
        <authorList>
            <person name="Sato Y."/>
            <person name="Atarashi K."/>
            <person name="Plichta R.D."/>
            <person name="Arai Y."/>
            <person name="Sasajima S."/>
            <person name="Kearney M.S."/>
            <person name="Suda W."/>
            <person name="Takeshita K."/>
            <person name="Sasaki T."/>
            <person name="Okamoto S."/>
            <person name="Skelly N.A."/>
            <person name="Okamura Y."/>
            <person name="Vlamakis H."/>
            <person name="Li Y."/>
            <person name="Tanoue T."/>
            <person name="Takei H."/>
            <person name="Nittono H."/>
            <person name="Narushima S."/>
            <person name="Irie J."/>
            <person name="Itoh H."/>
            <person name="Moriya K."/>
            <person name="Sugiura Y."/>
            <person name="Suematsu M."/>
            <person name="Moritoki N."/>
            <person name="Shibata S."/>
            <person name="Littman R.D."/>
            <person name="Fischbach A.M."/>
            <person name="Uwamino Y."/>
            <person name="Inoue T."/>
            <person name="Honda A."/>
            <person name="Hattori M."/>
            <person name="Murai T."/>
            <person name="Xavier J.R."/>
            <person name="Hirose N."/>
            <person name="Honda K."/>
        </authorList>
    </citation>
    <scope>NUCLEOTIDE SEQUENCE</scope>
    <source>
        <strain evidence="2">CE91-St16</strain>
    </source>
</reference>
<dbReference type="AlphaFoldDB" id="A0AA37KUB7"/>
<sequence length="287" mass="33456">MKIVLGEAKEEYDTDVQMAVTRQLILRVNTEIKPEEAYVVSEITYSQRTGYSYTLINTQTKERRTTNLIRPLSKRFGVGFYKDDVRMMLMPEPEFKRLCEGAQNIVKKEEVKKDKTRYQLSNDYQGSRYDSKLTTKEIAIKIRAYCKTQYPDYKFSVRVDRSEINVKILSGPQEIRAGKGLAKGNWQTIGITDFYKDWLSEGAYKMLYDITQYAKSYNRSDTDIQDDYFDEHFYFRLDIGAWDRPYTVTPEIKPQTGITKSGTLQIIEARIVSQPEANHRSGPEKTI</sequence>
<comment type="caution">
    <text evidence="2">The sequence shown here is derived from an EMBL/GenBank/DDBJ whole genome shotgun (WGS) entry which is preliminary data.</text>
</comment>
<feature type="domain" description="Large polyvalent protein associated" evidence="1">
    <location>
        <begin position="134"/>
        <end position="175"/>
    </location>
</feature>
<dbReference type="EMBL" id="BQOL01000002">
    <property type="protein sequence ID" value="GKI19859.1"/>
    <property type="molecule type" value="Genomic_DNA"/>
</dbReference>
<dbReference type="Pfam" id="PF18847">
    <property type="entry name" value="LPD29"/>
    <property type="match status" value="1"/>
</dbReference>
<gene>
    <name evidence="2" type="ORF">CE91St16_27670</name>
</gene>
<dbReference type="RefSeq" id="WP_227042952.1">
    <property type="nucleotide sequence ID" value="NZ_AP025581.1"/>
</dbReference>
<dbReference type="InterPro" id="IPR041311">
    <property type="entry name" value="LPD29"/>
</dbReference>